<gene>
    <name evidence="3" type="ORF">E4O92_19565</name>
</gene>
<organism evidence="3 4">
    <name type="scientific">Massilia horti</name>
    <dbReference type="NCBI Taxonomy" id="2562153"/>
    <lineage>
        <taxon>Bacteria</taxon>
        <taxon>Pseudomonadati</taxon>
        <taxon>Pseudomonadota</taxon>
        <taxon>Betaproteobacteria</taxon>
        <taxon>Burkholderiales</taxon>
        <taxon>Oxalobacteraceae</taxon>
        <taxon>Telluria group</taxon>
        <taxon>Massilia</taxon>
    </lineage>
</organism>
<evidence type="ECO:0000313" key="4">
    <source>
        <dbReference type="Proteomes" id="UP000297258"/>
    </source>
</evidence>
<dbReference type="GO" id="GO:0060003">
    <property type="term" value="P:copper ion export"/>
    <property type="evidence" value="ECO:0007669"/>
    <property type="project" value="TreeGrafter"/>
</dbReference>
<feature type="transmembrane region" description="Helical" evidence="2">
    <location>
        <begin position="12"/>
        <end position="31"/>
    </location>
</feature>
<keyword evidence="2" id="KW-0812">Transmembrane</keyword>
<comment type="caution">
    <text evidence="3">The sequence shown here is derived from an EMBL/GenBank/DDBJ whole genome shotgun (WGS) entry which is preliminary data.</text>
</comment>
<keyword evidence="2" id="KW-0472">Membrane</keyword>
<dbReference type="EMBL" id="SPUM01000130">
    <property type="protein sequence ID" value="TFW29104.1"/>
    <property type="molecule type" value="Genomic_DNA"/>
</dbReference>
<accession>A0A4Y9SV66</accession>
<dbReference type="OrthoDB" id="7059230at2"/>
<dbReference type="GO" id="GO:0030313">
    <property type="term" value="C:cell envelope"/>
    <property type="evidence" value="ECO:0007669"/>
    <property type="project" value="TreeGrafter"/>
</dbReference>
<sequence>MSVSKKTIFRGALLLAPTILALLLVGGYWLSREEIAREQAREAPVPSTVGIEVVKGVTTLTVDRVSQERSGIVTQPIGAATQANGPVVYGVVIDAQPLVELAARHAAMTAELSAARQLLASNGAEAKRVQALYHDQQNVSLRALGTAQAAEAEAAARANTARANLDSVAAALRQQFGPVLATWADSPSSPRLAPFAARREVLVRFVFASVDQAPPALAVQTDNHEPLTATRVSSAPQTDPGVQGHPFIYRSAAPIAAGTRVMAHLSGAQAGLRIPAESIVWYGGQPWAFVRTSDTRFERRAVEQGMPSNGDFMVTRGFKAGEQVVTQGAQLLLSEESRALLNK</sequence>
<dbReference type="PANTHER" id="PTHR30097:SF4">
    <property type="entry name" value="SLR6042 PROTEIN"/>
    <property type="match status" value="1"/>
</dbReference>
<dbReference type="GO" id="GO:0015679">
    <property type="term" value="P:plasma membrane copper ion transport"/>
    <property type="evidence" value="ECO:0007669"/>
    <property type="project" value="TreeGrafter"/>
</dbReference>
<dbReference type="Proteomes" id="UP000297258">
    <property type="component" value="Unassembled WGS sequence"/>
</dbReference>
<keyword evidence="4" id="KW-1185">Reference proteome</keyword>
<dbReference type="RefSeq" id="WP_135191338.1">
    <property type="nucleotide sequence ID" value="NZ_SPUM01000130.1"/>
</dbReference>
<name>A0A4Y9SV66_9BURK</name>
<reference evidence="3 4" key="1">
    <citation type="submission" date="2019-03" db="EMBL/GenBank/DDBJ databases">
        <title>Draft genome of Massilia hortus sp. nov., a novel bacterial species of the Oxalobacteraceae family.</title>
        <authorList>
            <person name="Peta V."/>
            <person name="Raths R."/>
            <person name="Bucking H."/>
        </authorList>
    </citation>
    <scope>NUCLEOTIDE SEQUENCE [LARGE SCALE GENOMIC DNA]</scope>
    <source>
        <strain evidence="3 4">ONC3</strain>
    </source>
</reference>
<evidence type="ECO:0000256" key="2">
    <source>
        <dbReference type="SAM" id="Phobius"/>
    </source>
</evidence>
<protein>
    <submittedName>
        <fullName evidence="3">Metal transporter</fullName>
    </submittedName>
</protein>
<keyword evidence="1" id="KW-0813">Transport</keyword>
<keyword evidence="2" id="KW-1133">Transmembrane helix</keyword>
<dbReference type="PANTHER" id="PTHR30097">
    <property type="entry name" value="CATION EFFLUX SYSTEM PROTEIN CUSB"/>
    <property type="match status" value="1"/>
</dbReference>
<evidence type="ECO:0000256" key="1">
    <source>
        <dbReference type="ARBA" id="ARBA00022448"/>
    </source>
</evidence>
<dbReference type="AlphaFoldDB" id="A0A4Y9SV66"/>
<dbReference type="Gene3D" id="2.40.420.20">
    <property type="match status" value="1"/>
</dbReference>
<proteinExistence type="predicted"/>
<evidence type="ECO:0000313" key="3">
    <source>
        <dbReference type="EMBL" id="TFW29104.1"/>
    </source>
</evidence>
<dbReference type="InterPro" id="IPR051909">
    <property type="entry name" value="MFP_Cation_Efflux"/>
</dbReference>